<reference evidence="2 3" key="1">
    <citation type="journal article" date="2012" name="Genome Biol.">
        <title>Genome and low-iron response of an oceanic diatom adapted to chronic iron limitation.</title>
        <authorList>
            <person name="Lommer M."/>
            <person name="Specht M."/>
            <person name="Roy A.S."/>
            <person name="Kraemer L."/>
            <person name="Andreson R."/>
            <person name="Gutowska M.A."/>
            <person name="Wolf J."/>
            <person name="Bergner S.V."/>
            <person name="Schilhabel M.B."/>
            <person name="Klostermeier U.C."/>
            <person name="Beiko R.G."/>
            <person name="Rosenstiel P."/>
            <person name="Hippler M."/>
            <person name="Laroche J."/>
        </authorList>
    </citation>
    <scope>NUCLEOTIDE SEQUENCE [LARGE SCALE GENOMIC DNA]</scope>
    <source>
        <strain evidence="2 3">CCMP1005</strain>
    </source>
</reference>
<dbReference type="AlphaFoldDB" id="K0TIV0"/>
<gene>
    <name evidence="2" type="ORF">THAOC_01184</name>
</gene>
<sequence>MPPSLPSEWYSVNGGSTSSLLLPPFSAAAPMPGRVVDHVRQRRQVLRPPQHHGARRDDGHEAVEGPEAEARRRDLLSGSDPPPYHVGDHVPHPLVFASVVRALERPEGVPPRPLQHPVGQRRVVPAAERVQPRYEAVWEHVEVRPPPAVPVEQSVAVPVVALLDHQERRHDDVLRYEAHPAPRQAGVSRERPPQDRVDAAAEAGEKVLAALRGVGVHDRRHGDDHGGRHREEALHVRNDRQCRFSIRRF</sequence>
<evidence type="ECO:0000256" key="1">
    <source>
        <dbReference type="SAM" id="MobiDB-lite"/>
    </source>
</evidence>
<protein>
    <submittedName>
        <fullName evidence="2">Uncharacterized protein</fullName>
    </submittedName>
</protein>
<organism evidence="2 3">
    <name type="scientific">Thalassiosira oceanica</name>
    <name type="common">Marine diatom</name>
    <dbReference type="NCBI Taxonomy" id="159749"/>
    <lineage>
        <taxon>Eukaryota</taxon>
        <taxon>Sar</taxon>
        <taxon>Stramenopiles</taxon>
        <taxon>Ochrophyta</taxon>
        <taxon>Bacillariophyta</taxon>
        <taxon>Coscinodiscophyceae</taxon>
        <taxon>Thalassiosirophycidae</taxon>
        <taxon>Thalassiosirales</taxon>
        <taxon>Thalassiosiraceae</taxon>
        <taxon>Thalassiosira</taxon>
    </lineage>
</organism>
<proteinExistence type="predicted"/>
<comment type="caution">
    <text evidence="2">The sequence shown here is derived from an EMBL/GenBank/DDBJ whole genome shotgun (WGS) entry which is preliminary data.</text>
</comment>
<feature type="compositionally biased region" description="Basic residues" evidence="1">
    <location>
        <begin position="40"/>
        <end position="54"/>
    </location>
</feature>
<feature type="non-terminal residue" evidence="2">
    <location>
        <position position="249"/>
    </location>
</feature>
<feature type="region of interest" description="Disordered" evidence="1">
    <location>
        <begin position="40"/>
        <end position="89"/>
    </location>
</feature>
<dbReference type="Proteomes" id="UP000266841">
    <property type="component" value="Unassembled WGS sequence"/>
</dbReference>
<keyword evidence="3" id="KW-1185">Reference proteome</keyword>
<name>K0TIV0_THAOC</name>
<evidence type="ECO:0000313" key="3">
    <source>
        <dbReference type="Proteomes" id="UP000266841"/>
    </source>
</evidence>
<evidence type="ECO:0000313" key="2">
    <source>
        <dbReference type="EMBL" id="EJK77014.1"/>
    </source>
</evidence>
<feature type="compositionally biased region" description="Basic and acidic residues" evidence="1">
    <location>
        <begin position="55"/>
        <end position="75"/>
    </location>
</feature>
<dbReference type="EMBL" id="AGNL01001418">
    <property type="protein sequence ID" value="EJK77014.1"/>
    <property type="molecule type" value="Genomic_DNA"/>
</dbReference>
<accession>K0TIV0</accession>